<dbReference type="EMBL" id="JBHRSD010000017">
    <property type="protein sequence ID" value="MFC3033041.1"/>
    <property type="molecule type" value="Genomic_DNA"/>
</dbReference>
<name>A0ABV7CKP7_9GAMM</name>
<evidence type="ECO:0000313" key="1">
    <source>
        <dbReference type="EMBL" id="MFC3033041.1"/>
    </source>
</evidence>
<evidence type="ECO:0000313" key="2">
    <source>
        <dbReference type="Proteomes" id="UP001595453"/>
    </source>
</evidence>
<proteinExistence type="predicted"/>
<accession>A0ABV7CKP7</accession>
<organism evidence="1 2">
    <name type="scientific">Pseudoalteromonas fenneropenaei</name>
    <dbReference type="NCBI Taxonomy" id="1737459"/>
    <lineage>
        <taxon>Bacteria</taxon>
        <taxon>Pseudomonadati</taxon>
        <taxon>Pseudomonadota</taxon>
        <taxon>Gammaproteobacteria</taxon>
        <taxon>Alteromonadales</taxon>
        <taxon>Pseudoalteromonadaceae</taxon>
        <taxon>Pseudoalteromonas</taxon>
    </lineage>
</organism>
<comment type="caution">
    <text evidence="1">The sequence shown here is derived from an EMBL/GenBank/DDBJ whole genome shotgun (WGS) entry which is preliminary data.</text>
</comment>
<keyword evidence="2" id="KW-1185">Reference proteome</keyword>
<reference evidence="2" key="1">
    <citation type="journal article" date="2019" name="Int. J. Syst. Evol. Microbiol.">
        <title>The Global Catalogue of Microorganisms (GCM) 10K type strain sequencing project: providing services to taxonomists for standard genome sequencing and annotation.</title>
        <authorList>
            <consortium name="The Broad Institute Genomics Platform"/>
            <consortium name="The Broad Institute Genome Sequencing Center for Infectious Disease"/>
            <person name="Wu L."/>
            <person name="Ma J."/>
        </authorList>
    </citation>
    <scope>NUCLEOTIDE SEQUENCE [LARGE SCALE GENOMIC DNA]</scope>
    <source>
        <strain evidence="2">KCTC 42730</strain>
    </source>
</reference>
<gene>
    <name evidence="1" type="ORF">ACFOEE_10955</name>
</gene>
<sequence>MLRIILAILLFGTLLNVSSREAVVATWQTVSIAQSTPQSFTQQLSEPVASQQHIDLVAYSSANKSNHGHIGKASFGQSPLSGQGLKHQLPAPHPVELPERSRLTHPSYFLHPEQQPDYQLLYALAEPDIPRVLRFRQSKPLAPPWYKCASRPRTGAIDNCQPANLTYRARLTYQLNA</sequence>
<dbReference type="RefSeq" id="WP_377124122.1">
    <property type="nucleotide sequence ID" value="NZ_JBHRSD010000017.1"/>
</dbReference>
<protein>
    <submittedName>
        <fullName evidence="1">Uncharacterized protein</fullName>
    </submittedName>
</protein>
<dbReference type="Proteomes" id="UP001595453">
    <property type="component" value="Unassembled WGS sequence"/>
</dbReference>